<dbReference type="Proteomes" id="UP000693981">
    <property type="component" value="Unassembled WGS sequence"/>
</dbReference>
<dbReference type="AlphaFoldDB" id="A0A8T1VD01"/>
<dbReference type="OrthoDB" id="117098at2759"/>
<accession>A0A8T1VD01</accession>
<gene>
    <name evidence="1" type="ORF">PHYBOEH_012115</name>
</gene>
<evidence type="ECO:0000313" key="2">
    <source>
        <dbReference type="Proteomes" id="UP000693981"/>
    </source>
</evidence>
<organism evidence="1 2">
    <name type="scientific">Phytophthora boehmeriae</name>
    <dbReference type="NCBI Taxonomy" id="109152"/>
    <lineage>
        <taxon>Eukaryota</taxon>
        <taxon>Sar</taxon>
        <taxon>Stramenopiles</taxon>
        <taxon>Oomycota</taxon>
        <taxon>Peronosporomycetes</taxon>
        <taxon>Peronosporales</taxon>
        <taxon>Peronosporaceae</taxon>
        <taxon>Phytophthora</taxon>
    </lineage>
</organism>
<dbReference type="EMBL" id="JAGDFL010000994">
    <property type="protein sequence ID" value="KAG7378941.1"/>
    <property type="molecule type" value="Genomic_DNA"/>
</dbReference>
<name>A0A8T1VD01_9STRA</name>
<proteinExistence type="predicted"/>
<evidence type="ECO:0000313" key="1">
    <source>
        <dbReference type="EMBL" id="KAG7378941.1"/>
    </source>
</evidence>
<keyword evidence="2" id="KW-1185">Reference proteome</keyword>
<reference evidence="1" key="1">
    <citation type="submission" date="2021-02" db="EMBL/GenBank/DDBJ databases">
        <authorList>
            <person name="Palmer J.M."/>
        </authorList>
    </citation>
    <scope>NUCLEOTIDE SEQUENCE</scope>
    <source>
        <strain evidence="1">SCRP23</strain>
    </source>
</reference>
<sequence length="184" mass="19213">MPAVNTPPLPASASVSSSTTAIVTSTPSVVTRAAALVQGSLLATPSPTVPMTEASFQRLVDESAEALSESVRSSLTPFLTQLARQQVQITISPSLRSDSAAQRRLNTAQDFDSVISSVTPVPDSAAALPPEIASLWFYISEDSTQPTTEISTSGNTGHGLYIDFNLGSNCSINSTIGPSHCINY</sequence>
<comment type="caution">
    <text evidence="1">The sequence shown here is derived from an EMBL/GenBank/DDBJ whole genome shotgun (WGS) entry which is preliminary data.</text>
</comment>
<protein>
    <submittedName>
        <fullName evidence="1">Uncharacterized protein</fullName>
    </submittedName>
</protein>